<dbReference type="PANTHER" id="PTHR43133:SF25">
    <property type="entry name" value="RNA POLYMERASE SIGMA FACTOR RFAY-RELATED"/>
    <property type="match status" value="1"/>
</dbReference>
<dbReference type="SUPFAM" id="SSF88946">
    <property type="entry name" value="Sigma2 domain of RNA polymerase sigma factors"/>
    <property type="match status" value="1"/>
</dbReference>
<dbReference type="InterPro" id="IPR013325">
    <property type="entry name" value="RNA_pol_sigma_r2"/>
</dbReference>
<dbReference type="Gene3D" id="1.10.10.10">
    <property type="entry name" value="Winged helix-like DNA-binding domain superfamily/Winged helix DNA-binding domain"/>
    <property type="match status" value="1"/>
</dbReference>
<accession>A0A0B5DYH8</accession>
<dbReference type="KEGG" id="cid:P73_1495"/>
<evidence type="ECO:0000313" key="9">
    <source>
        <dbReference type="EMBL" id="AJE46210.1"/>
    </source>
</evidence>
<dbReference type="NCBIfam" id="TIGR02937">
    <property type="entry name" value="sigma70-ECF"/>
    <property type="match status" value="1"/>
</dbReference>
<evidence type="ECO:0000313" key="10">
    <source>
        <dbReference type="Proteomes" id="UP000031521"/>
    </source>
</evidence>
<dbReference type="GO" id="GO:0016987">
    <property type="term" value="F:sigma factor activity"/>
    <property type="evidence" value="ECO:0007669"/>
    <property type="project" value="UniProtKB-KW"/>
</dbReference>
<reference evidence="9 10" key="1">
    <citation type="journal article" date="2014" name="Int. J. Syst. Evol. Microbiol.">
        <title>Celeribacter indicus sp. nov., a polycyclic aromatic hydrocarbon-degrading bacterium from deep-sea sediment and reclassification of Huaishuia halophila as Celeribacter halophilus comb. nov.</title>
        <authorList>
            <person name="Lai Q."/>
            <person name="Cao J."/>
            <person name="Yuan J."/>
            <person name="Li F."/>
            <person name="Shao Z."/>
        </authorList>
    </citation>
    <scope>NUCLEOTIDE SEQUENCE [LARGE SCALE GENOMIC DNA]</scope>
    <source>
        <strain evidence="9">P73</strain>
    </source>
</reference>
<sequence length="194" mass="21317">MTGSVKGDAARDPRDEIVEHLGAMRAFALSLTRNVAQADDLVQDTIVKAWSNIDKFQAGTNMRAWLFTILRNTFYSGRRKMRREVADVDGVMAASLSEKPHHDGRLAMRDFEVAFAELPDEQREALILVGATGFSYEEAAETCGVAVGTIKSRVNRGRKRLAVLLNLDENENFELTDKATMAVVAGQTVQGGSL</sequence>
<organism evidence="9 10">
    <name type="scientific">Celeribacter indicus</name>
    <dbReference type="NCBI Taxonomy" id="1208324"/>
    <lineage>
        <taxon>Bacteria</taxon>
        <taxon>Pseudomonadati</taxon>
        <taxon>Pseudomonadota</taxon>
        <taxon>Alphaproteobacteria</taxon>
        <taxon>Rhodobacterales</taxon>
        <taxon>Roseobacteraceae</taxon>
        <taxon>Celeribacter</taxon>
    </lineage>
</organism>
<dbReference type="CDD" id="cd06171">
    <property type="entry name" value="Sigma70_r4"/>
    <property type="match status" value="1"/>
</dbReference>
<evidence type="ECO:0000259" key="7">
    <source>
        <dbReference type="Pfam" id="PF04542"/>
    </source>
</evidence>
<dbReference type="InterPro" id="IPR007627">
    <property type="entry name" value="RNA_pol_sigma70_r2"/>
</dbReference>
<dbReference type="Gene3D" id="1.10.1740.10">
    <property type="match status" value="1"/>
</dbReference>
<keyword evidence="4 6" id="KW-0238">DNA-binding</keyword>
<dbReference type="GO" id="GO:0003677">
    <property type="term" value="F:DNA binding"/>
    <property type="evidence" value="ECO:0007669"/>
    <property type="project" value="UniProtKB-KW"/>
</dbReference>
<dbReference type="PROSITE" id="PS01063">
    <property type="entry name" value="SIGMA70_ECF"/>
    <property type="match status" value="1"/>
</dbReference>
<dbReference type="InterPro" id="IPR000838">
    <property type="entry name" value="RNA_pol_sigma70_ECF_CS"/>
</dbReference>
<dbReference type="PANTHER" id="PTHR43133">
    <property type="entry name" value="RNA POLYMERASE ECF-TYPE SIGMA FACTO"/>
    <property type="match status" value="1"/>
</dbReference>
<protein>
    <recommendedName>
        <fullName evidence="6">RNA polymerase sigma factor</fullName>
    </recommendedName>
</protein>
<dbReference type="NCBIfam" id="NF009199">
    <property type="entry name" value="PRK12547.1"/>
    <property type="match status" value="1"/>
</dbReference>
<dbReference type="OrthoDB" id="9803470at2"/>
<dbReference type="AlphaFoldDB" id="A0A0B5DYH8"/>
<dbReference type="InterPro" id="IPR014284">
    <property type="entry name" value="RNA_pol_sigma-70_dom"/>
</dbReference>
<dbReference type="RefSeq" id="WP_043869133.1">
    <property type="nucleotide sequence ID" value="NZ_CP004393.1"/>
</dbReference>
<dbReference type="HOGENOM" id="CLU_047691_1_4_5"/>
<dbReference type="NCBIfam" id="NF009198">
    <property type="entry name" value="PRK12546.1"/>
    <property type="match status" value="1"/>
</dbReference>
<evidence type="ECO:0000256" key="4">
    <source>
        <dbReference type="ARBA" id="ARBA00023125"/>
    </source>
</evidence>
<dbReference type="SUPFAM" id="SSF88659">
    <property type="entry name" value="Sigma3 and sigma4 domains of RNA polymerase sigma factors"/>
    <property type="match status" value="1"/>
</dbReference>
<dbReference type="InterPro" id="IPR013324">
    <property type="entry name" value="RNA_pol_sigma_r3/r4-like"/>
</dbReference>
<proteinExistence type="inferred from homology"/>
<gene>
    <name evidence="9" type="ORF">P73_1495</name>
</gene>
<keyword evidence="2 6" id="KW-0805">Transcription regulation</keyword>
<name>A0A0B5DYH8_9RHOB</name>
<evidence type="ECO:0000256" key="1">
    <source>
        <dbReference type="ARBA" id="ARBA00010641"/>
    </source>
</evidence>
<dbReference type="InterPro" id="IPR013249">
    <property type="entry name" value="RNA_pol_sigma70_r4_t2"/>
</dbReference>
<dbReference type="EMBL" id="CP004393">
    <property type="protein sequence ID" value="AJE46210.1"/>
    <property type="molecule type" value="Genomic_DNA"/>
</dbReference>
<dbReference type="STRING" id="1208324.P73_1495"/>
<dbReference type="Pfam" id="PF08281">
    <property type="entry name" value="Sigma70_r4_2"/>
    <property type="match status" value="1"/>
</dbReference>
<keyword evidence="3 6" id="KW-0731">Sigma factor</keyword>
<feature type="domain" description="RNA polymerase sigma-70 region 2" evidence="7">
    <location>
        <begin position="19"/>
        <end position="83"/>
    </location>
</feature>
<dbReference type="Pfam" id="PF04542">
    <property type="entry name" value="Sigma70_r2"/>
    <property type="match status" value="1"/>
</dbReference>
<evidence type="ECO:0000256" key="3">
    <source>
        <dbReference type="ARBA" id="ARBA00023082"/>
    </source>
</evidence>
<dbReference type="GO" id="GO:0006352">
    <property type="term" value="P:DNA-templated transcription initiation"/>
    <property type="evidence" value="ECO:0007669"/>
    <property type="project" value="InterPro"/>
</dbReference>
<feature type="domain" description="RNA polymerase sigma factor 70 region 4 type 2" evidence="8">
    <location>
        <begin position="111"/>
        <end position="161"/>
    </location>
</feature>
<keyword evidence="5 6" id="KW-0804">Transcription</keyword>
<evidence type="ECO:0000256" key="6">
    <source>
        <dbReference type="RuleBase" id="RU000716"/>
    </source>
</evidence>
<dbReference type="InterPro" id="IPR036388">
    <property type="entry name" value="WH-like_DNA-bd_sf"/>
</dbReference>
<evidence type="ECO:0000256" key="5">
    <source>
        <dbReference type="ARBA" id="ARBA00023163"/>
    </source>
</evidence>
<dbReference type="Proteomes" id="UP000031521">
    <property type="component" value="Chromosome"/>
</dbReference>
<evidence type="ECO:0000256" key="2">
    <source>
        <dbReference type="ARBA" id="ARBA00023015"/>
    </source>
</evidence>
<evidence type="ECO:0000259" key="8">
    <source>
        <dbReference type="Pfam" id="PF08281"/>
    </source>
</evidence>
<comment type="similarity">
    <text evidence="1 6">Belongs to the sigma-70 factor family. ECF subfamily.</text>
</comment>
<dbReference type="InterPro" id="IPR039425">
    <property type="entry name" value="RNA_pol_sigma-70-like"/>
</dbReference>
<keyword evidence="10" id="KW-1185">Reference proteome</keyword>